<sequence>MTVYYRVALGQGIESVFSGWSRLKGSVCYPLGTTHIAPSVVVCLLYPTSSYKTWDYSQALSDFNSSRTQTLSTLSNYSRTLSPSDVNFLKNTDPGDSGAETNSKVAVAAASTSGGNILVDLSVIVVGLCVKPSAKQGAPTRALSPQSALLKLKTDLPSSHDREHEA</sequence>
<reference evidence="2 3" key="1">
    <citation type="journal article" date="2012" name="Science">
        <title>The Paleozoic origin of enzymatic lignin decomposition reconstructed from 31 fungal genomes.</title>
        <authorList>
            <person name="Floudas D."/>
            <person name="Binder M."/>
            <person name="Riley R."/>
            <person name="Barry K."/>
            <person name="Blanchette R.A."/>
            <person name="Henrissat B."/>
            <person name="Martinez A.T."/>
            <person name="Otillar R."/>
            <person name="Spatafora J.W."/>
            <person name="Yadav J.S."/>
            <person name="Aerts A."/>
            <person name="Benoit I."/>
            <person name="Boyd A."/>
            <person name="Carlson A."/>
            <person name="Copeland A."/>
            <person name="Coutinho P.M."/>
            <person name="de Vries R.P."/>
            <person name="Ferreira P."/>
            <person name="Findley K."/>
            <person name="Foster B."/>
            <person name="Gaskell J."/>
            <person name="Glotzer D."/>
            <person name="Gorecki P."/>
            <person name="Heitman J."/>
            <person name="Hesse C."/>
            <person name="Hori C."/>
            <person name="Igarashi K."/>
            <person name="Jurgens J.A."/>
            <person name="Kallen N."/>
            <person name="Kersten P."/>
            <person name="Kohler A."/>
            <person name="Kuees U."/>
            <person name="Kumar T.K.A."/>
            <person name="Kuo A."/>
            <person name="LaButti K."/>
            <person name="Larrondo L.F."/>
            <person name="Lindquist E."/>
            <person name="Ling A."/>
            <person name="Lombard V."/>
            <person name="Lucas S."/>
            <person name="Lundell T."/>
            <person name="Martin R."/>
            <person name="McLaughlin D.J."/>
            <person name="Morgenstern I."/>
            <person name="Morin E."/>
            <person name="Murat C."/>
            <person name="Nagy L.G."/>
            <person name="Nolan M."/>
            <person name="Ohm R.A."/>
            <person name="Patyshakuliyeva A."/>
            <person name="Rokas A."/>
            <person name="Ruiz-Duenas F.J."/>
            <person name="Sabat G."/>
            <person name="Salamov A."/>
            <person name="Samejima M."/>
            <person name="Schmutz J."/>
            <person name="Slot J.C."/>
            <person name="St John F."/>
            <person name="Stenlid J."/>
            <person name="Sun H."/>
            <person name="Sun S."/>
            <person name="Syed K."/>
            <person name="Tsang A."/>
            <person name="Wiebenga A."/>
            <person name="Young D."/>
            <person name="Pisabarro A."/>
            <person name="Eastwood D.C."/>
            <person name="Martin F."/>
            <person name="Cullen D."/>
            <person name="Grigoriev I.V."/>
            <person name="Hibbett D.S."/>
        </authorList>
    </citation>
    <scope>NUCLEOTIDE SEQUENCE [LARGE SCALE GENOMIC DNA]</scope>
    <source>
        <strain evidence="2 3">ATCC 11539</strain>
    </source>
</reference>
<protein>
    <submittedName>
        <fullName evidence="2">Uncharacterized protein</fullName>
    </submittedName>
</protein>
<dbReference type="Proteomes" id="UP000030669">
    <property type="component" value="Unassembled WGS sequence"/>
</dbReference>
<name>S7Q9C6_GLOTA</name>
<organism evidence="2 3">
    <name type="scientific">Gloeophyllum trabeum (strain ATCC 11539 / FP-39264 / Madison 617)</name>
    <name type="common">Brown rot fungus</name>
    <dbReference type="NCBI Taxonomy" id="670483"/>
    <lineage>
        <taxon>Eukaryota</taxon>
        <taxon>Fungi</taxon>
        <taxon>Dikarya</taxon>
        <taxon>Basidiomycota</taxon>
        <taxon>Agaricomycotina</taxon>
        <taxon>Agaricomycetes</taxon>
        <taxon>Gloeophyllales</taxon>
        <taxon>Gloeophyllaceae</taxon>
        <taxon>Gloeophyllum</taxon>
    </lineage>
</organism>
<feature type="region of interest" description="Disordered" evidence="1">
    <location>
        <begin position="136"/>
        <end position="166"/>
    </location>
</feature>
<keyword evidence="3" id="KW-1185">Reference proteome</keyword>
<dbReference type="GeneID" id="19301735"/>
<accession>S7Q9C6</accession>
<evidence type="ECO:0000256" key="1">
    <source>
        <dbReference type="SAM" id="MobiDB-lite"/>
    </source>
</evidence>
<dbReference type="RefSeq" id="XP_007865238.1">
    <property type="nucleotide sequence ID" value="XM_007867047.1"/>
</dbReference>
<dbReference type="AlphaFoldDB" id="S7Q9C6"/>
<dbReference type="EMBL" id="KB469300">
    <property type="protein sequence ID" value="EPQ56521.1"/>
    <property type="molecule type" value="Genomic_DNA"/>
</dbReference>
<feature type="compositionally biased region" description="Basic and acidic residues" evidence="1">
    <location>
        <begin position="152"/>
        <end position="166"/>
    </location>
</feature>
<evidence type="ECO:0000313" key="2">
    <source>
        <dbReference type="EMBL" id="EPQ56521.1"/>
    </source>
</evidence>
<dbReference type="HOGENOM" id="CLU_1602898_0_0_1"/>
<proteinExistence type="predicted"/>
<evidence type="ECO:0000313" key="3">
    <source>
        <dbReference type="Proteomes" id="UP000030669"/>
    </source>
</evidence>
<gene>
    <name evidence="2" type="ORF">GLOTRDRAFT_128463</name>
</gene>
<dbReference type="KEGG" id="gtr:GLOTRDRAFT_128463"/>